<evidence type="ECO:0000256" key="6">
    <source>
        <dbReference type="ARBA" id="ARBA00023242"/>
    </source>
</evidence>
<protein>
    <submittedName>
        <fullName evidence="8">Nitroreductase</fullName>
    </submittedName>
</protein>
<dbReference type="GO" id="GO:0016491">
    <property type="term" value="F:oxidoreductase activity"/>
    <property type="evidence" value="ECO:0007669"/>
    <property type="project" value="UniProtKB-KW"/>
</dbReference>
<accession>A0AAJ0B7Q0</accession>
<dbReference type="SUPFAM" id="SSF55469">
    <property type="entry name" value="FMN-dependent nitroreductase-like"/>
    <property type="match status" value="1"/>
</dbReference>
<keyword evidence="9" id="KW-1185">Reference proteome</keyword>
<keyword evidence="4" id="KW-0963">Cytoplasm</keyword>
<feature type="domain" description="Nitroreductase" evidence="7">
    <location>
        <begin position="12"/>
        <end position="182"/>
    </location>
</feature>
<dbReference type="GO" id="GO:0005737">
    <property type="term" value="C:cytoplasm"/>
    <property type="evidence" value="ECO:0007669"/>
    <property type="project" value="UniProtKB-SubCell"/>
</dbReference>
<keyword evidence="5" id="KW-0560">Oxidoreductase</keyword>
<reference evidence="8" key="1">
    <citation type="submission" date="2023-06" db="EMBL/GenBank/DDBJ databases">
        <title>Genome-scale phylogeny and comparative genomics of the fungal order Sordariales.</title>
        <authorList>
            <consortium name="Lawrence Berkeley National Laboratory"/>
            <person name="Hensen N."/>
            <person name="Bonometti L."/>
            <person name="Westerberg I."/>
            <person name="Brannstrom I.O."/>
            <person name="Guillou S."/>
            <person name="Cros-Aarteil S."/>
            <person name="Calhoun S."/>
            <person name="Haridas S."/>
            <person name="Kuo A."/>
            <person name="Mondo S."/>
            <person name="Pangilinan J."/>
            <person name="Riley R."/>
            <person name="Labutti K."/>
            <person name="Andreopoulos B."/>
            <person name="Lipzen A."/>
            <person name="Chen C."/>
            <person name="Yanf M."/>
            <person name="Daum C."/>
            <person name="Ng V."/>
            <person name="Clum A."/>
            <person name="Steindorff A."/>
            <person name="Ohm R."/>
            <person name="Martin F."/>
            <person name="Silar P."/>
            <person name="Natvig D."/>
            <person name="Lalanne C."/>
            <person name="Gautier V."/>
            <person name="Ament-Velasquez S.L."/>
            <person name="Kruys A."/>
            <person name="Hutchinson M.I."/>
            <person name="Powell A.J."/>
            <person name="Barry K."/>
            <person name="Miller A.N."/>
            <person name="Grigoriev I.V."/>
            <person name="Debuchy R."/>
            <person name="Gladieux P."/>
            <person name="Thoren M.H."/>
            <person name="Johannesson H."/>
        </authorList>
    </citation>
    <scope>NUCLEOTIDE SEQUENCE</scope>
    <source>
        <strain evidence="8">PSN4</strain>
    </source>
</reference>
<comment type="subcellular location">
    <subcellularLocation>
        <location evidence="2">Cytoplasm</location>
    </subcellularLocation>
    <subcellularLocation>
        <location evidence="1">Nucleus</location>
    </subcellularLocation>
</comment>
<dbReference type="FunFam" id="3.40.109.10:FF:000001">
    <property type="entry name" value="Nitroreductase family"/>
    <property type="match status" value="1"/>
</dbReference>
<evidence type="ECO:0000256" key="1">
    <source>
        <dbReference type="ARBA" id="ARBA00004123"/>
    </source>
</evidence>
<dbReference type="InterPro" id="IPR033877">
    <property type="entry name" value="Frm2/Hbn1"/>
</dbReference>
<dbReference type="CDD" id="cd02140">
    <property type="entry name" value="Frm2-like"/>
    <property type="match status" value="1"/>
</dbReference>
<sequence length="205" mass="22840">MSASTQYLRDAIKNRGSLHALSDDVQIPDSIVIDTVRHAILNAPTPFNCQSGRAVVLLKEEHKKFWDMAYDVSKAAVAPPVFEKAFGPRIKMFRAAYGTILFYESGAALEAQAQKTPMVKDKLPEWSEQSNGMLEYAVWTMLTAEGFGVNLQHYNPIVDAATAKQWGIPADWSLKAQMVFGKPTGPRIMEKTFEPVEDRMKVFGA</sequence>
<comment type="similarity">
    <text evidence="3">Belongs to the nitroreductase family.</text>
</comment>
<organism evidence="8 9">
    <name type="scientific">Echria macrotheca</name>
    <dbReference type="NCBI Taxonomy" id="438768"/>
    <lineage>
        <taxon>Eukaryota</taxon>
        <taxon>Fungi</taxon>
        <taxon>Dikarya</taxon>
        <taxon>Ascomycota</taxon>
        <taxon>Pezizomycotina</taxon>
        <taxon>Sordariomycetes</taxon>
        <taxon>Sordariomycetidae</taxon>
        <taxon>Sordariales</taxon>
        <taxon>Schizotheciaceae</taxon>
        <taxon>Echria</taxon>
    </lineage>
</organism>
<evidence type="ECO:0000256" key="4">
    <source>
        <dbReference type="ARBA" id="ARBA00022490"/>
    </source>
</evidence>
<evidence type="ECO:0000313" key="9">
    <source>
        <dbReference type="Proteomes" id="UP001239445"/>
    </source>
</evidence>
<keyword evidence="6" id="KW-0539">Nucleus</keyword>
<name>A0AAJ0B7Q0_9PEZI</name>
<dbReference type="GO" id="GO:0005634">
    <property type="term" value="C:nucleus"/>
    <property type="evidence" value="ECO:0007669"/>
    <property type="project" value="UniProtKB-SubCell"/>
</dbReference>
<dbReference type="InterPro" id="IPR000415">
    <property type="entry name" value="Nitroreductase-like"/>
</dbReference>
<evidence type="ECO:0000256" key="5">
    <source>
        <dbReference type="ARBA" id="ARBA00023002"/>
    </source>
</evidence>
<dbReference type="PANTHER" id="PTHR43035">
    <property type="entry name" value="FATTY ACID REPRESSION MUTANT PROTEIN 2-RELATED"/>
    <property type="match status" value="1"/>
</dbReference>
<dbReference type="AlphaFoldDB" id="A0AAJ0B7Q0"/>
<evidence type="ECO:0000259" key="7">
    <source>
        <dbReference type="Pfam" id="PF00881"/>
    </source>
</evidence>
<dbReference type="GO" id="GO:0034599">
    <property type="term" value="P:cellular response to oxidative stress"/>
    <property type="evidence" value="ECO:0007669"/>
    <property type="project" value="InterPro"/>
</dbReference>
<dbReference type="Proteomes" id="UP001239445">
    <property type="component" value="Unassembled WGS sequence"/>
</dbReference>
<dbReference type="Pfam" id="PF00881">
    <property type="entry name" value="Nitroreductase"/>
    <property type="match status" value="1"/>
</dbReference>
<gene>
    <name evidence="8" type="ORF">QBC47DRAFT_389320</name>
</gene>
<evidence type="ECO:0000256" key="3">
    <source>
        <dbReference type="ARBA" id="ARBA00007118"/>
    </source>
</evidence>
<dbReference type="InterPro" id="IPR029479">
    <property type="entry name" value="Nitroreductase"/>
</dbReference>
<dbReference type="Gene3D" id="3.40.109.10">
    <property type="entry name" value="NADH Oxidase"/>
    <property type="match status" value="1"/>
</dbReference>
<dbReference type="PANTHER" id="PTHR43035:SF1">
    <property type="entry name" value="FATTY ACID REPRESSION MUTANT PROTEIN 2-RELATED"/>
    <property type="match status" value="1"/>
</dbReference>
<evidence type="ECO:0000256" key="2">
    <source>
        <dbReference type="ARBA" id="ARBA00004496"/>
    </source>
</evidence>
<proteinExistence type="inferred from homology"/>
<evidence type="ECO:0000313" key="8">
    <source>
        <dbReference type="EMBL" id="KAK1751938.1"/>
    </source>
</evidence>
<dbReference type="EMBL" id="MU839840">
    <property type="protein sequence ID" value="KAK1751938.1"/>
    <property type="molecule type" value="Genomic_DNA"/>
</dbReference>
<comment type="caution">
    <text evidence="8">The sequence shown here is derived from an EMBL/GenBank/DDBJ whole genome shotgun (WGS) entry which is preliminary data.</text>
</comment>